<evidence type="ECO:0000313" key="2">
    <source>
        <dbReference type="EnsemblMetazoa" id="AFAF001845-PA"/>
    </source>
</evidence>
<dbReference type="AlphaFoldDB" id="A0A182Q2K9"/>
<feature type="region of interest" description="Disordered" evidence="1">
    <location>
        <begin position="29"/>
        <end position="48"/>
    </location>
</feature>
<reference evidence="3" key="1">
    <citation type="submission" date="2014-01" db="EMBL/GenBank/DDBJ databases">
        <title>The Genome Sequence of Anopheles farauti FAR1 (V2).</title>
        <authorList>
            <consortium name="The Broad Institute Genomics Platform"/>
            <person name="Neafsey D.E."/>
            <person name="Besansky N."/>
            <person name="Howell P."/>
            <person name="Walton C."/>
            <person name="Young S.K."/>
            <person name="Zeng Q."/>
            <person name="Gargeya S."/>
            <person name="Fitzgerald M."/>
            <person name="Haas B."/>
            <person name="Abouelleil A."/>
            <person name="Allen A.W."/>
            <person name="Alvarado L."/>
            <person name="Arachchi H.M."/>
            <person name="Berlin A.M."/>
            <person name="Chapman S.B."/>
            <person name="Gainer-Dewar J."/>
            <person name="Goldberg J."/>
            <person name="Griggs A."/>
            <person name="Gujja S."/>
            <person name="Hansen M."/>
            <person name="Howarth C."/>
            <person name="Imamovic A."/>
            <person name="Ireland A."/>
            <person name="Larimer J."/>
            <person name="McCowan C."/>
            <person name="Murphy C."/>
            <person name="Pearson M."/>
            <person name="Poon T.W."/>
            <person name="Priest M."/>
            <person name="Roberts A."/>
            <person name="Saif S."/>
            <person name="Shea T."/>
            <person name="Sisk P."/>
            <person name="Sykes S."/>
            <person name="Wortman J."/>
            <person name="Nusbaum C."/>
            <person name="Birren B."/>
        </authorList>
    </citation>
    <scope>NUCLEOTIDE SEQUENCE [LARGE SCALE GENOMIC DNA]</scope>
    <source>
        <strain evidence="3">FAR1</strain>
    </source>
</reference>
<dbReference type="VEuPathDB" id="VectorBase:AFAF001845"/>
<reference evidence="2" key="2">
    <citation type="submission" date="2020-05" db="UniProtKB">
        <authorList>
            <consortium name="EnsemblMetazoa"/>
        </authorList>
    </citation>
    <scope>IDENTIFICATION</scope>
    <source>
        <strain evidence="2">FAR1</strain>
    </source>
</reference>
<organism evidence="2 3">
    <name type="scientific">Anopheles farauti</name>
    <dbReference type="NCBI Taxonomy" id="69004"/>
    <lineage>
        <taxon>Eukaryota</taxon>
        <taxon>Metazoa</taxon>
        <taxon>Ecdysozoa</taxon>
        <taxon>Arthropoda</taxon>
        <taxon>Hexapoda</taxon>
        <taxon>Insecta</taxon>
        <taxon>Pterygota</taxon>
        <taxon>Neoptera</taxon>
        <taxon>Endopterygota</taxon>
        <taxon>Diptera</taxon>
        <taxon>Nematocera</taxon>
        <taxon>Culicoidea</taxon>
        <taxon>Culicidae</taxon>
        <taxon>Anophelinae</taxon>
        <taxon>Anopheles</taxon>
    </lineage>
</organism>
<name>A0A182Q2K9_9DIPT</name>
<evidence type="ECO:0000256" key="1">
    <source>
        <dbReference type="SAM" id="MobiDB-lite"/>
    </source>
</evidence>
<keyword evidence="3" id="KW-1185">Reference proteome</keyword>
<dbReference type="EnsemblMetazoa" id="AFAF001845-RA">
    <property type="protein sequence ID" value="AFAF001845-PA"/>
    <property type="gene ID" value="AFAF001845"/>
</dbReference>
<feature type="compositionally biased region" description="Polar residues" evidence="1">
    <location>
        <begin position="33"/>
        <end position="48"/>
    </location>
</feature>
<dbReference type="EMBL" id="AXCN02002037">
    <property type="status" value="NOT_ANNOTATED_CDS"/>
    <property type="molecule type" value="Genomic_DNA"/>
</dbReference>
<dbReference type="Proteomes" id="UP000075886">
    <property type="component" value="Unassembled WGS sequence"/>
</dbReference>
<sequence>MLEYEDNINIKKRKDYLLVSRRNVRRSWSSPSLDVTNSSTPASCSWDEGSSNVNASFQIGLRDQQLGRGVGGLSNGDQITPKFAAGQVQRVEQEPNFANDLIVRETIVIQELAGEKVEKK</sequence>
<evidence type="ECO:0000313" key="3">
    <source>
        <dbReference type="Proteomes" id="UP000075886"/>
    </source>
</evidence>
<protein>
    <submittedName>
        <fullName evidence="2">Uncharacterized protein</fullName>
    </submittedName>
</protein>
<accession>A0A182Q2K9</accession>
<proteinExistence type="predicted"/>